<feature type="active site" description="Charge relay system" evidence="5">
    <location>
        <position position="386"/>
    </location>
</feature>
<evidence type="ECO:0000313" key="9">
    <source>
        <dbReference type="Proteomes" id="UP001556692"/>
    </source>
</evidence>
<keyword evidence="3 5" id="KW-0378">Hydrolase</keyword>
<dbReference type="Proteomes" id="UP001556692">
    <property type="component" value="Unassembled WGS sequence"/>
</dbReference>
<sequence length="468" mass="48855">MTSEIFELPKEPEYTGRMLVVGRPHKSSEAQRAIKNAVGLNIASSRDYEGQSVTAESIESGDGIYFDEIGVAVVTPSDADQLGRMTTMSALAESAEGPVLEPEQMMYALGGDYSDYVRGFRDATNALADRYAAAESWPEGISAAEAEALAVGTTWGLQKTRTVASSPFLQGRTGRGIKVCVLDTGMDLNHPDFAGRNITSRSFVPGEAVQDQNRHGTHCIGTACGPKEPADGTTDRYGVAYEADIFAGKVLSNAGSGADGWILAGINWAVASRCEVISMSLGAMATDSGFSQAYENAALAALNVGSLIVAAAGNDSRFGLKPVSRPANSPSIMAVGALDQNLRRAAFSNVTFHAPHGKVDISGPGVDVLSAIPVAMGTHGTLSGTSMATPHVAGIAALIAESGASYRGSALWQRLVATAEAVSGEPAGHVGSGIVQAPYLRNVIVKPLPWWWWKFFSPSGQATAQAAE</sequence>
<dbReference type="PROSITE" id="PS00138">
    <property type="entry name" value="SUBTILASE_SER"/>
    <property type="match status" value="1"/>
</dbReference>
<feature type="active site" description="Charge relay system" evidence="5">
    <location>
        <position position="215"/>
    </location>
</feature>
<dbReference type="PANTHER" id="PTHR43806:SF11">
    <property type="entry name" value="CEREVISIN-RELATED"/>
    <property type="match status" value="1"/>
</dbReference>
<feature type="domain" description="Peptidase S8/S53" evidence="7">
    <location>
        <begin position="174"/>
        <end position="427"/>
    </location>
</feature>
<evidence type="ECO:0000256" key="5">
    <source>
        <dbReference type="PROSITE-ProRule" id="PRU01240"/>
    </source>
</evidence>
<dbReference type="PANTHER" id="PTHR43806">
    <property type="entry name" value="PEPTIDASE S8"/>
    <property type="match status" value="1"/>
</dbReference>
<keyword evidence="2 5" id="KW-0645">Protease</keyword>
<dbReference type="EMBL" id="JBDPGJ010000001">
    <property type="protein sequence ID" value="MEX0404589.1"/>
    <property type="molecule type" value="Genomic_DNA"/>
</dbReference>
<evidence type="ECO:0000256" key="3">
    <source>
        <dbReference type="ARBA" id="ARBA00022801"/>
    </source>
</evidence>
<keyword evidence="9" id="KW-1185">Reference proteome</keyword>
<dbReference type="InterPro" id="IPR000209">
    <property type="entry name" value="Peptidase_S8/S53_dom"/>
</dbReference>
<dbReference type="SUPFAM" id="SSF52743">
    <property type="entry name" value="Subtilisin-like"/>
    <property type="match status" value="1"/>
</dbReference>
<evidence type="ECO:0000256" key="6">
    <source>
        <dbReference type="RuleBase" id="RU003355"/>
    </source>
</evidence>
<comment type="caution">
    <text evidence="8">The sequence shown here is derived from an EMBL/GenBank/DDBJ whole genome shotgun (WGS) entry which is preliminary data.</text>
</comment>
<evidence type="ECO:0000313" key="8">
    <source>
        <dbReference type="EMBL" id="MEX0404589.1"/>
    </source>
</evidence>
<name>A0ABV3SEV9_9HYPH</name>
<dbReference type="Gene3D" id="3.40.50.200">
    <property type="entry name" value="Peptidase S8/S53 domain"/>
    <property type="match status" value="1"/>
</dbReference>
<dbReference type="Pfam" id="PF00082">
    <property type="entry name" value="Peptidase_S8"/>
    <property type="match status" value="1"/>
</dbReference>
<dbReference type="InterPro" id="IPR023828">
    <property type="entry name" value="Peptidase_S8_Ser-AS"/>
</dbReference>
<dbReference type="InterPro" id="IPR023827">
    <property type="entry name" value="Peptidase_S8_Asp-AS"/>
</dbReference>
<accession>A0ABV3SEV9</accession>
<evidence type="ECO:0000256" key="2">
    <source>
        <dbReference type="ARBA" id="ARBA00022670"/>
    </source>
</evidence>
<evidence type="ECO:0000256" key="4">
    <source>
        <dbReference type="ARBA" id="ARBA00022825"/>
    </source>
</evidence>
<dbReference type="InterPro" id="IPR015500">
    <property type="entry name" value="Peptidase_S8_subtilisin-rel"/>
</dbReference>
<comment type="similarity">
    <text evidence="1 5 6">Belongs to the peptidase S8 family.</text>
</comment>
<proteinExistence type="inferred from homology"/>
<feature type="active site" description="Charge relay system" evidence="5">
    <location>
        <position position="183"/>
    </location>
</feature>
<evidence type="ECO:0000259" key="7">
    <source>
        <dbReference type="Pfam" id="PF00082"/>
    </source>
</evidence>
<keyword evidence="4 5" id="KW-0720">Serine protease</keyword>
<protein>
    <submittedName>
        <fullName evidence="8">S8 family serine peptidase</fullName>
    </submittedName>
</protein>
<gene>
    <name evidence="8" type="ORF">ABGN05_02815</name>
</gene>
<dbReference type="RefSeq" id="WP_367952471.1">
    <property type="nucleotide sequence ID" value="NZ_JBDPGJ010000001.1"/>
</dbReference>
<organism evidence="8 9">
    <name type="scientific">Aquibium pacificus</name>
    <dbReference type="NCBI Taxonomy" id="3153579"/>
    <lineage>
        <taxon>Bacteria</taxon>
        <taxon>Pseudomonadati</taxon>
        <taxon>Pseudomonadota</taxon>
        <taxon>Alphaproteobacteria</taxon>
        <taxon>Hyphomicrobiales</taxon>
        <taxon>Phyllobacteriaceae</taxon>
        <taxon>Aquibium</taxon>
    </lineage>
</organism>
<dbReference type="PROSITE" id="PS00136">
    <property type="entry name" value="SUBTILASE_ASP"/>
    <property type="match status" value="1"/>
</dbReference>
<dbReference type="PROSITE" id="PS51892">
    <property type="entry name" value="SUBTILASE"/>
    <property type="match status" value="1"/>
</dbReference>
<dbReference type="PRINTS" id="PR00723">
    <property type="entry name" value="SUBTILISIN"/>
</dbReference>
<dbReference type="InterPro" id="IPR036852">
    <property type="entry name" value="Peptidase_S8/S53_dom_sf"/>
</dbReference>
<evidence type="ECO:0000256" key="1">
    <source>
        <dbReference type="ARBA" id="ARBA00011073"/>
    </source>
</evidence>
<reference evidence="8 9" key="1">
    <citation type="submission" date="2024-05" db="EMBL/GenBank/DDBJ databases">
        <authorList>
            <person name="Jiang F."/>
        </authorList>
    </citation>
    <scope>NUCLEOTIDE SEQUENCE [LARGE SCALE GENOMIC DNA]</scope>
    <source>
        <strain evidence="8 9">LZ166</strain>
    </source>
</reference>
<dbReference type="InterPro" id="IPR050131">
    <property type="entry name" value="Peptidase_S8_subtilisin-like"/>
</dbReference>